<evidence type="ECO:0000256" key="1">
    <source>
        <dbReference type="SAM" id="MobiDB-lite"/>
    </source>
</evidence>
<name>D7FR80_ECTSI</name>
<feature type="compositionally biased region" description="Low complexity" evidence="1">
    <location>
        <begin position="339"/>
        <end position="349"/>
    </location>
</feature>
<gene>
    <name evidence="2" type="ORF">Esi_0211_0028</name>
</gene>
<evidence type="ECO:0000313" key="2">
    <source>
        <dbReference type="EMBL" id="CBJ49205.1"/>
    </source>
</evidence>
<organism evidence="2 3">
    <name type="scientific">Ectocarpus siliculosus</name>
    <name type="common">Brown alga</name>
    <name type="synonym">Conferva siliculosa</name>
    <dbReference type="NCBI Taxonomy" id="2880"/>
    <lineage>
        <taxon>Eukaryota</taxon>
        <taxon>Sar</taxon>
        <taxon>Stramenopiles</taxon>
        <taxon>Ochrophyta</taxon>
        <taxon>PX clade</taxon>
        <taxon>Phaeophyceae</taxon>
        <taxon>Ectocarpales</taxon>
        <taxon>Ectocarpaceae</taxon>
        <taxon>Ectocarpus</taxon>
    </lineage>
</organism>
<dbReference type="EMBL" id="FN648389">
    <property type="protein sequence ID" value="CBJ49205.1"/>
    <property type="molecule type" value="Genomic_DNA"/>
</dbReference>
<accession>D7FR80</accession>
<dbReference type="AlphaFoldDB" id="D7FR80"/>
<dbReference type="InParanoid" id="D7FR80"/>
<feature type="region of interest" description="Disordered" evidence="1">
    <location>
        <begin position="240"/>
        <end position="362"/>
    </location>
</feature>
<feature type="region of interest" description="Disordered" evidence="1">
    <location>
        <begin position="672"/>
        <end position="694"/>
    </location>
</feature>
<feature type="compositionally biased region" description="Low complexity" evidence="1">
    <location>
        <begin position="291"/>
        <end position="308"/>
    </location>
</feature>
<reference evidence="2 3" key="1">
    <citation type="journal article" date="2010" name="Nature">
        <title>The Ectocarpus genome and the independent evolution of multicellularity in brown algae.</title>
        <authorList>
            <person name="Cock J.M."/>
            <person name="Sterck L."/>
            <person name="Rouze P."/>
            <person name="Scornet D."/>
            <person name="Allen A.E."/>
            <person name="Amoutzias G."/>
            <person name="Anthouard V."/>
            <person name="Artiguenave F."/>
            <person name="Aury J.M."/>
            <person name="Badger J.H."/>
            <person name="Beszteri B."/>
            <person name="Billiau K."/>
            <person name="Bonnet E."/>
            <person name="Bothwell J.H."/>
            <person name="Bowler C."/>
            <person name="Boyen C."/>
            <person name="Brownlee C."/>
            <person name="Carrano C.J."/>
            <person name="Charrier B."/>
            <person name="Cho G.Y."/>
            <person name="Coelho S.M."/>
            <person name="Collen J."/>
            <person name="Corre E."/>
            <person name="Da Silva C."/>
            <person name="Delage L."/>
            <person name="Delaroque N."/>
            <person name="Dittami S.M."/>
            <person name="Doulbeau S."/>
            <person name="Elias M."/>
            <person name="Farnham G."/>
            <person name="Gachon C.M."/>
            <person name="Gschloessl B."/>
            <person name="Heesch S."/>
            <person name="Jabbari K."/>
            <person name="Jubin C."/>
            <person name="Kawai H."/>
            <person name="Kimura K."/>
            <person name="Kloareg B."/>
            <person name="Kupper F.C."/>
            <person name="Lang D."/>
            <person name="Le Bail A."/>
            <person name="Leblanc C."/>
            <person name="Lerouge P."/>
            <person name="Lohr M."/>
            <person name="Lopez P.J."/>
            <person name="Martens C."/>
            <person name="Maumus F."/>
            <person name="Michel G."/>
            <person name="Miranda-Saavedra D."/>
            <person name="Morales J."/>
            <person name="Moreau H."/>
            <person name="Motomura T."/>
            <person name="Nagasato C."/>
            <person name="Napoli C.A."/>
            <person name="Nelson D.R."/>
            <person name="Nyvall-Collen P."/>
            <person name="Peters A.F."/>
            <person name="Pommier C."/>
            <person name="Potin P."/>
            <person name="Poulain J."/>
            <person name="Quesneville H."/>
            <person name="Read B."/>
            <person name="Rensing S.A."/>
            <person name="Ritter A."/>
            <person name="Rousvoal S."/>
            <person name="Samanta M."/>
            <person name="Samson G."/>
            <person name="Schroeder D.C."/>
            <person name="Segurens B."/>
            <person name="Strittmatter M."/>
            <person name="Tonon T."/>
            <person name="Tregear J.W."/>
            <person name="Valentin K."/>
            <person name="von Dassow P."/>
            <person name="Yamagishi T."/>
            <person name="Van de Peer Y."/>
            <person name="Wincker P."/>
        </authorList>
    </citation>
    <scope>NUCLEOTIDE SEQUENCE [LARGE SCALE GENOMIC DNA]</scope>
    <source>
        <strain evidence="3">Ec32 / CCAP1310/4</strain>
    </source>
</reference>
<dbReference type="OrthoDB" id="10362517at2759"/>
<dbReference type="EMBL" id="FN649731">
    <property type="protein sequence ID" value="CBJ49205.1"/>
    <property type="molecule type" value="Genomic_DNA"/>
</dbReference>
<sequence>MSSKNVDLVLYYAEGEEDSEAVGAAAEVIAATAGRCFADVRTVYAHLEQEEDVYPKGPSVMFFKMFLDEGVHAELSEYDALAIIEWDVLVATDRSFEELYHAAFRVNEEFWVKGSNLEGTNFHSSADVTDMWRVMGHINGNAIYNNNDPAFAEYVDYTRARFKYRYPYDVALWLTISDFPYSWPLYQRYSRKFVTTNLISYVGYEHVDHDTVSDAIAGQTLFIHGSRVDEGSGASIKETAAARKEKKKKLPPPTPNGKTAEAERRQRSLKQAGGKHGGERQQQRRRKRKPTAAVAAAAAGTSESASEPSRLRMRSERPFSRLETPERHVAARREEEEVAATPEAVPQEASPARRRLKGGNTGLPIERRSFRRWGEDRELEEGPEWQTERKWKRFDYGSDSCMAKCEHTSNDGTRGRVCDSTCENGHPYGDLGCSAKGGKYGPHCRTCFNDVDTALMRDTPKNRAIMCSTMLPVGARTSPESARPAPKKNDVPAARGVKQGRRVLRTTSSAGDEPSDCDDSCEYTSNDGTTGRVCDDTCEDGNPYGFLGCDTEDGQYGGNCRYCFNDVDSALKFDAQDNRAIMCDTLLPVDVNSRRLVDSSLSIDVYSRRLVDSSVSVDVYSRRLVDSSLPVDVYSRRLVDSSLPVDVYSRRLVDESLPVDVYSRRLADSPEAMASAPRASTGALPSSARHSAPSGATDKQALAFAQAAKSPFTEDVAYGSLCAFIAGRAGEVDEWAVTVSSIQKFAPGMRVAVAAEEDAVHLYEWAVGSLPGVTVASTPSALTASLYADRYCGGTKATSLIMYVTRGSTFSRPLTSKDTHSPRGDLLVAHSSSARASHHVAQLAKQTASVLALSEGSAAPPTVPLPPSFTFGTDLMLPVGANADLRDLFASKGDKAAFQQAVQTLAGLDDLAAVPQALAALQYSRQPEGVWFLDPQAWISEYLFKEVSIWDIPLVKPRFTCAVDPALLRNHDSAGPTRGGRSSFEVAQVLQDGLDFFSKGGTCSNGQIDFRPEDA</sequence>
<proteinExistence type="predicted"/>
<evidence type="ECO:0000313" key="3">
    <source>
        <dbReference type="Proteomes" id="UP000002630"/>
    </source>
</evidence>
<keyword evidence="3" id="KW-1185">Reference proteome</keyword>
<feature type="compositionally biased region" description="Basic and acidic residues" evidence="1">
    <location>
        <begin position="309"/>
        <end position="335"/>
    </location>
</feature>
<protein>
    <submittedName>
        <fullName evidence="2">Uncharacterized protein</fullName>
    </submittedName>
</protein>
<dbReference type="Proteomes" id="UP000002630">
    <property type="component" value="Linkage Group LG06"/>
</dbReference>